<accession>A0A2S0P9T8</accession>
<dbReference type="Gene3D" id="1.10.260.40">
    <property type="entry name" value="lambda repressor-like DNA-binding domains"/>
    <property type="match status" value="1"/>
</dbReference>
<dbReference type="InterPro" id="IPR010982">
    <property type="entry name" value="Lambda_DNA-bd_dom_sf"/>
</dbReference>
<dbReference type="RefSeq" id="WP_107889207.1">
    <property type="nucleotide sequence ID" value="NZ_CP028519.1"/>
</dbReference>
<dbReference type="GO" id="GO:0003700">
    <property type="term" value="F:DNA-binding transcription factor activity"/>
    <property type="evidence" value="ECO:0007669"/>
    <property type="project" value="TreeGrafter"/>
</dbReference>
<proteinExistence type="predicted"/>
<dbReference type="InterPro" id="IPR050807">
    <property type="entry name" value="TransReg_Diox_bact_type"/>
</dbReference>
<evidence type="ECO:0000256" key="1">
    <source>
        <dbReference type="ARBA" id="ARBA00023125"/>
    </source>
</evidence>
<dbReference type="EMBL" id="CP028519">
    <property type="protein sequence ID" value="AVY94126.1"/>
    <property type="molecule type" value="Genomic_DNA"/>
</dbReference>
<dbReference type="CDD" id="cd00093">
    <property type="entry name" value="HTH_XRE"/>
    <property type="match status" value="1"/>
</dbReference>
<dbReference type="KEGG" id="maer:DAI18_08760"/>
<dbReference type="AlphaFoldDB" id="A0A2S0P9T8"/>
<evidence type="ECO:0000313" key="3">
    <source>
        <dbReference type="EMBL" id="AVY94126.1"/>
    </source>
</evidence>
<dbReference type="Pfam" id="PF01381">
    <property type="entry name" value="HTH_3"/>
    <property type="match status" value="1"/>
</dbReference>
<reference evidence="3 4" key="1">
    <citation type="submission" date="2018-04" db="EMBL/GenBank/DDBJ databases">
        <title>Denitrifier Microvirgula.</title>
        <authorList>
            <person name="Anderson E."/>
            <person name="Jang J."/>
            <person name="Ishii S."/>
        </authorList>
    </citation>
    <scope>NUCLEOTIDE SEQUENCE [LARGE SCALE GENOMIC DNA]</scope>
    <source>
        <strain evidence="3 4">BE2.4</strain>
    </source>
</reference>
<dbReference type="GO" id="GO:0005829">
    <property type="term" value="C:cytosol"/>
    <property type="evidence" value="ECO:0007669"/>
    <property type="project" value="TreeGrafter"/>
</dbReference>
<keyword evidence="4" id="KW-1185">Reference proteome</keyword>
<dbReference type="InterPro" id="IPR001387">
    <property type="entry name" value="Cro/C1-type_HTH"/>
</dbReference>
<dbReference type="PANTHER" id="PTHR46797">
    <property type="entry name" value="HTH-TYPE TRANSCRIPTIONAL REGULATOR"/>
    <property type="match status" value="1"/>
</dbReference>
<dbReference type="PROSITE" id="PS50943">
    <property type="entry name" value="HTH_CROC1"/>
    <property type="match status" value="1"/>
</dbReference>
<feature type="domain" description="HTH cro/C1-type" evidence="2">
    <location>
        <begin position="17"/>
        <end position="71"/>
    </location>
</feature>
<dbReference type="Proteomes" id="UP000244173">
    <property type="component" value="Chromosome"/>
</dbReference>
<gene>
    <name evidence="3" type="ORF">DAI18_08760</name>
</gene>
<sequence length="115" mass="12944">MVELDMKVLAQRVGKSIARHRQAANLTQDEVAERLGIGNEAVSRIERGIVMPTVARLVELAQIFRCETADLLSESSNRPLDQEHRVSRLLSTLGDEDRELVVELVERLVSRLNRG</sequence>
<keyword evidence="1" id="KW-0238">DNA-binding</keyword>
<organism evidence="3 4">
    <name type="scientific">Microvirgula aerodenitrificans</name>
    <dbReference type="NCBI Taxonomy" id="57480"/>
    <lineage>
        <taxon>Bacteria</taxon>
        <taxon>Pseudomonadati</taxon>
        <taxon>Pseudomonadota</taxon>
        <taxon>Betaproteobacteria</taxon>
        <taxon>Neisseriales</taxon>
        <taxon>Aquaspirillaceae</taxon>
        <taxon>Microvirgula</taxon>
    </lineage>
</organism>
<dbReference type="PANTHER" id="PTHR46797:SF1">
    <property type="entry name" value="METHYLPHOSPHONATE SYNTHASE"/>
    <property type="match status" value="1"/>
</dbReference>
<dbReference type="GO" id="GO:0003677">
    <property type="term" value="F:DNA binding"/>
    <property type="evidence" value="ECO:0007669"/>
    <property type="project" value="UniProtKB-KW"/>
</dbReference>
<dbReference type="SUPFAM" id="SSF47413">
    <property type="entry name" value="lambda repressor-like DNA-binding domains"/>
    <property type="match status" value="1"/>
</dbReference>
<name>A0A2S0P9T8_9NEIS</name>
<dbReference type="OrthoDB" id="5524454at2"/>
<dbReference type="SMART" id="SM00530">
    <property type="entry name" value="HTH_XRE"/>
    <property type="match status" value="1"/>
</dbReference>
<evidence type="ECO:0000313" key="4">
    <source>
        <dbReference type="Proteomes" id="UP000244173"/>
    </source>
</evidence>
<evidence type="ECO:0000259" key="2">
    <source>
        <dbReference type="PROSITE" id="PS50943"/>
    </source>
</evidence>
<protein>
    <submittedName>
        <fullName evidence="3">Transcriptional regulator</fullName>
    </submittedName>
</protein>